<evidence type="ECO:0000313" key="1">
    <source>
        <dbReference type="EMBL" id="SPH20773.1"/>
    </source>
</evidence>
<sequence>MMQRDGFVVFGHDAGVQRWAQAAYAHVPNAHSDPSVPLDQLRHGRTWFVGLDALPNDDAGTVDGVPLTGPWQAQVPDMALHRAQLSVVYPGYPLQDADESPGNHRFRITRKAAHVDGLLPVGVHKRRFAQELHAYILGIPLHDCAAAPTVVWRGSHVIMQRALKDAIGGGNPGQVDVTEAYQNARRHVFETCEMVPLTMTVGQAALIHRFALHGTEVWASNASAIKETHRAIAFFRPAYSNGRDWLGGSFS</sequence>
<keyword evidence="2" id="KW-1185">Reference proteome</keyword>
<dbReference type="SUPFAM" id="SSF51197">
    <property type="entry name" value="Clavaminate synthase-like"/>
    <property type="match status" value="1"/>
</dbReference>
<protein>
    <submittedName>
        <fullName evidence="1">Uncharacterized protein</fullName>
    </submittedName>
</protein>
<organism evidence="1 2">
    <name type="scientific">Ascidiaceihabitans donghaensis</name>
    <dbReference type="NCBI Taxonomy" id="1510460"/>
    <lineage>
        <taxon>Bacteria</taxon>
        <taxon>Pseudomonadati</taxon>
        <taxon>Pseudomonadota</taxon>
        <taxon>Alphaproteobacteria</taxon>
        <taxon>Rhodobacterales</taxon>
        <taxon>Paracoccaceae</taxon>
        <taxon>Ascidiaceihabitans</taxon>
    </lineage>
</organism>
<dbReference type="EMBL" id="OMOR01000001">
    <property type="protein sequence ID" value="SPH20773.1"/>
    <property type="molecule type" value="Genomic_DNA"/>
</dbReference>
<dbReference type="RefSeq" id="WP_108827931.1">
    <property type="nucleotide sequence ID" value="NZ_OMOR01000001.1"/>
</dbReference>
<evidence type="ECO:0000313" key="2">
    <source>
        <dbReference type="Proteomes" id="UP000244880"/>
    </source>
</evidence>
<dbReference type="AlphaFoldDB" id="A0A2R8BCQ4"/>
<name>A0A2R8BCQ4_9RHOB</name>
<accession>A0A2R8BCQ4</accession>
<gene>
    <name evidence="1" type="ORF">ASD8599_01514</name>
</gene>
<reference evidence="1 2" key="1">
    <citation type="submission" date="2018-03" db="EMBL/GenBank/DDBJ databases">
        <authorList>
            <person name="Keele B.F."/>
        </authorList>
    </citation>
    <scope>NUCLEOTIDE SEQUENCE [LARGE SCALE GENOMIC DNA]</scope>
    <source>
        <strain evidence="1 2">CECT 8599</strain>
    </source>
</reference>
<dbReference type="Proteomes" id="UP000244880">
    <property type="component" value="Unassembled WGS sequence"/>
</dbReference>
<dbReference type="OrthoDB" id="7345863at2"/>
<proteinExistence type="predicted"/>